<proteinExistence type="predicted"/>
<evidence type="ECO:0000313" key="13">
    <source>
        <dbReference type="EMBL" id="RDV25477.1"/>
    </source>
</evidence>
<keyword evidence="4" id="KW-1003">Cell membrane</keyword>
<comment type="function">
    <text evidence="1">Involved in a late step of protoheme IX synthesis.</text>
</comment>
<dbReference type="OrthoDB" id="7067577at2"/>
<organism evidence="13 14">
    <name type="scientific">Alteromonas aestuariivivens</name>
    <dbReference type="NCBI Taxonomy" id="1938339"/>
    <lineage>
        <taxon>Bacteria</taxon>
        <taxon>Pseudomonadati</taxon>
        <taxon>Pseudomonadota</taxon>
        <taxon>Gammaproteobacteria</taxon>
        <taxon>Alteromonadales</taxon>
        <taxon>Alteromonadaceae</taxon>
        <taxon>Alteromonas/Salinimonas group</taxon>
        <taxon>Alteromonas</taxon>
    </lineage>
</organism>
<name>A0A3D8M7E9_9ALTE</name>
<evidence type="ECO:0000256" key="4">
    <source>
        <dbReference type="ARBA" id="ARBA00022475"/>
    </source>
</evidence>
<dbReference type="RefSeq" id="WP_115593131.1">
    <property type="nucleotide sequence ID" value="NZ_QRHA01000006.1"/>
</dbReference>
<dbReference type="Gene3D" id="1.25.40.10">
    <property type="entry name" value="Tetratricopeptide repeat domain"/>
    <property type="match status" value="2"/>
</dbReference>
<feature type="repeat" description="TPR" evidence="10">
    <location>
        <begin position="326"/>
        <end position="359"/>
    </location>
</feature>
<dbReference type="SUPFAM" id="SSF48452">
    <property type="entry name" value="TPR-like"/>
    <property type="match status" value="2"/>
</dbReference>
<dbReference type="EMBL" id="QRHA01000006">
    <property type="protein sequence ID" value="RDV25477.1"/>
    <property type="molecule type" value="Genomic_DNA"/>
</dbReference>
<dbReference type="PROSITE" id="PS50005">
    <property type="entry name" value="TPR"/>
    <property type="match status" value="1"/>
</dbReference>
<dbReference type="InterPro" id="IPR019734">
    <property type="entry name" value="TPR_rpt"/>
</dbReference>
<evidence type="ECO:0000256" key="2">
    <source>
        <dbReference type="ARBA" id="ARBA00004429"/>
    </source>
</evidence>
<sequence length="392" mass="44267">MKRLIIALLVLAAVLLAMLIAPQLIGDKGYVLISMGNLVIEMSVVSLAITVFVAAIAWWVIRRLLRRFFGLFRGSHQWFGSRSERKRQRAFYRGLQALAEGQLEDARNALMATTDGDFDGINYLAAAQVARIQRKPERVRYLLQQAAEYSNSKVAATLSLARMELDAGQPENALGLLNGLGDSQQTHPQVVRLKAESLAAAGQWQQLHERLHEWKKPLKDDYVKWARQVAEGKFAEIASKEGANGLKQYWQDLPRKMRHDPAYQAAYVTQLLEQGMHNDAQDCLLEWQKKGPEPLLFPLFKALRLRDPSPTIRQLEKWIKQDDQNAELFSTLGHVALHSGDTALAEKALMRAVRLSENSEDLMALSHLRESQHDSVQALSLYKQGIELAQSR</sequence>
<keyword evidence="9" id="KW-0627">Porphyrin biosynthesis</keyword>
<evidence type="ECO:0000256" key="10">
    <source>
        <dbReference type="PROSITE-ProRule" id="PRU00339"/>
    </source>
</evidence>
<dbReference type="GO" id="GO:0006779">
    <property type="term" value="P:porphyrin-containing compound biosynthetic process"/>
    <property type="evidence" value="ECO:0007669"/>
    <property type="project" value="UniProtKB-KW"/>
</dbReference>
<evidence type="ECO:0000259" key="12">
    <source>
        <dbReference type="Pfam" id="PF07219"/>
    </source>
</evidence>
<dbReference type="AlphaFoldDB" id="A0A3D8M7E9"/>
<dbReference type="InterPro" id="IPR011990">
    <property type="entry name" value="TPR-like_helical_dom_sf"/>
</dbReference>
<evidence type="ECO:0000256" key="8">
    <source>
        <dbReference type="ARBA" id="ARBA00023136"/>
    </source>
</evidence>
<dbReference type="GO" id="GO:0005886">
    <property type="term" value="C:plasma membrane"/>
    <property type="evidence" value="ECO:0007669"/>
    <property type="project" value="UniProtKB-SubCell"/>
</dbReference>
<feature type="transmembrane region" description="Helical" evidence="11">
    <location>
        <begin position="42"/>
        <end position="61"/>
    </location>
</feature>
<evidence type="ECO:0000256" key="5">
    <source>
        <dbReference type="ARBA" id="ARBA00022519"/>
    </source>
</evidence>
<dbReference type="GO" id="GO:0042168">
    <property type="term" value="P:heme metabolic process"/>
    <property type="evidence" value="ECO:0007669"/>
    <property type="project" value="InterPro"/>
</dbReference>
<dbReference type="InterPro" id="IPR010817">
    <property type="entry name" value="HemY_N"/>
</dbReference>
<keyword evidence="10" id="KW-0802">TPR repeat</keyword>
<evidence type="ECO:0000256" key="9">
    <source>
        <dbReference type="ARBA" id="ARBA00023244"/>
    </source>
</evidence>
<evidence type="ECO:0000256" key="11">
    <source>
        <dbReference type="SAM" id="Phobius"/>
    </source>
</evidence>
<dbReference type="Pfam" id="PF07219">
    <property type="entry name" value="HemY_N"/>
    <property type="match status" value="1"/>
</dbReference>
<comment type="pathway">
    <text evidence="3">Porphyrin-containing compound metabolism; protoheme biosynthesis.</text>
</comment>
<dbReference type="NCBIfam" id="TIGR00540">
    <property type="entry name" value="TPR_hemY_coli"/>
    <property type="match status" value="1"/>
</dbReference>
<evidence type="ECO:0000256" key="7">
    <source>
        <dbReference type="ARBA" id="ARBA00022989"/>
    </source>
</evidence>
<keyword evidence="6 11" id="KW-0812">Transmembrane</keyword>
<evidence type="ECO:0000256" key="3">
    <source>
        <dbReference type="ARBA" id="ARBA00004744"/>
    </source>
</evidence>
<evidence type="ECO:0000256" key="6">
    <source>
        <dbReference type="ARBA" id="ARBA00022692"/>
    </source>
</evidence>
<comment type="subcellular location">
    <subcellularLocation>
        <location evidence="2">Cell inner membrane</location>
        <topology evidence="2">Multi-pass membrane protein</topology>
    </subcellularLocation>
</comment>
<keyword evidence="8 11" id="KW-0472">Membrane</keyword>
<evidence type="ECO:0000256" key="1">
    <source>
        <dbReference type="ARBA" id="ARBA00002962"/>
    </source>
</evidence>
<dbReference type="Proteomes" id="UP000256561">
    <property type="component" value="Unassembled WGS sequence"/>
</dbReference>
<protein>
    <submittedName>
        <fullName evidence="13">Heme biosynthesis protein</fullName>
    </submittedName>
</protein>
<reference evidence="14" key="1">
    <citation type="submission" date="2018-08" db="EMBL/GenBank/DDBJ databases">
        <authorList>
            <person name="Zhang J."/>
            <person name="Du Z.-J."/>
        </authorList>
    </citation>
    <scope>NUCLEOTIDE SEQUENCE [LARGE SCALE GENOMIC DNA]</scope>
    <source>
        <strain evidence="14">KCTC 52655</strain>
    </source>
</reference>
<comment type="caution">
    <text evidence="13">The sequence shown here is derived from an EMBL/GenBank/DDBJ whole genome shotgun (WGS) entry which is preliminary data.</text>
</comment>
<evidence type="ECO:0000313" key="14">
    <source>
        <dbReference type="Proteomes" id="UP000256561"/>
    </source>
</evidence>
<keyword evidence="7 11" id="KW-1133">Transmembrane helix</keyword>
<feature type="domain" description="HemY N-terminal" evidence="12">
    <location>
        <begin position="29"/>
        <end position="132"/>
    </location>
</feature>
<keyword evidence="14" id="KW-1185">Reference proteome</keyword>
<dbReference type="UniPathway" id="UPA00252"/>
<accession>A0A3D8M7E9</accession>
<dbReference type="InterPro" id="IPR005254">
    <property type="entry name" value="Heme_biosyn_assoc_TPR_pro"/>
</dbReference>
<keyword evidence="5" id="KW-0997">Cell inner membrane</keyword>
<gene>
    <name evidence="13" type="ORF">DXV75_09245</name>
</gene>